<organism evidence="2 3">
    <name type="scientific">Dreissena polymorpha</name>
    <name type="common">Zebra mussel</name>
    <name type="synonym">Mytilus polymorpha</name>
    <dbReference type="NCBI Taxonomy" id="45954"/>
    <lineage>
        <taxon>Eukaryota</taxon>
        <taxon>Metazoa</taxon>
        <taxon>Spiralia</taxon>
        <taxon>Lophotrochozoa</taxon>
        <taxon>Mollusca</taxon>
        <taxon>Bivalvia</taxon>
        <taxon>Autobranchia</taxon>
        <taxon>Heteroconchia</taxon>
        <taxon>Euheterodonta</taxon>
        <taxon>Imparidentia</taxon>
        <taxon>Neoheterodontei</taxon>
        <taxon>Myida</taxon>
        <taxon>Dreissenoidea</taxon>
        <taxon>Dreissenidae</taxon>
        <taxon>Dreissena</taxon>
    </lineage>
</organism>
<keyword evidence="3" id="KW-1185">Reference proteome</keyword>
<dbReference type="AlphaFoldDB" id="A0A9D3YZ24"/>
<dbReference type="EMBL" id="JAIWYP010000014">
    <property type="protein sequence ID" value="KAH3707706.1"/>
    <property type="molecule type" value="Genomic_DNA"/>
</dbReference>
<evidence type="ECO:0000313" key="3">
    <source>
        <dbReference type="Proteomes" id="UP000828390"/>
    </source>
</evidence>
<dbReference type="InterPro" id="IPR013320">
    <property type="entry name" value="ConA-like_dom_sf"/>
</dbReference>
<name>A0A9D3YZ24_DREPO</name>
<dbReference type="SMART" id="SM00449">
    <property type="entry name" value="SPRY"/>
    <property type="match status" value="1"/>
</dbReference>
<proteinExistence type="predicted"/>
<comment type="caution">
    <text evidence="2">The sequence shown here is derived from an EMBL/GenBank/DDBJ whole genome shotgun (WGS) entry which is preliminary data.</text>
</comment>
<dbReference type="InterPro" id="IPR001870">
    <property type="entry name" value="B30.2/SPRY"/>
</dbReference>
<dbReference type="InterPro" id="IPR050618">
    <property type="entry name" value="Ubq-SigPath_Reg"/>
</dbReference>
<reference evidence="2" key="2">
    <citation type="submission" date="2020-11" db="EMBL/GenBank/DDBJ databases">
        <authorList>
            <person name="McCartney M.A."/>
            <person name="Auch B."/>
            <person name="Kono T."/>
            <person name="Mallez S."/>
            <person name="Becker A."/>
            <person name="Gohl D.M."/>
            <person name="Silverstein K.A.T."/>
            <person name="Koren S."/>
            <person name="Bechman K.B."/>
            <person name="Herman A."/>
            <person name="Abrahante J.E."/>
            <person name="Garbe J."/>
        </authorList>
    </citation>
    <scope>NUCLEOTIDE SEQUENCE</scope>
    <source>
        <strain evidence="2">Duluth1</strain>
        <tissue evidence="2">Whole animal</tissue>
    </source>
</reference>
<dbReference type="SUPFAM" id="SSF49899">
    <property type="entry name" value="Concanavalin A-like lectins/glucanases"/>
    <property type="match status" value="1"/>
</dbReference>
<dbReference type="Proteomes" id="UP000828390">
    <property type="component" value="Unassembled WGS sequence"/>
</dbReference>
<evidence type="ECO:0000313" key="2">
    <source>
        <dbReference type="EMBL" id="KAH3707706.1"/>
    </source>
</evidence>
<dbReference type="PANTHER" id="PTHR12864">
    <property type="entry name" value="RAN BINDING PROTEIN 9-RELATED"/>
    <property type="match status" value="1"/>
</dbReference>
<evidence type="ECO:0000259" key="1">
    <source>
        <dbReference type="PROSITE" id="PS50188"/>
    </source>
</evidence>
<dbReference type="Pfam" id="PF00622">
    <property type="entry name" value="SPRY"/>
    <property type="match status" value="1"/>
</dbReference>
<gene>
    <name evidence="2" type="ORF">DPMN_067117</name>
</gene>
<reference evidence="2" key="1">
    <citation type="journal article" date="2019" name="bioRxiv">
        <title>The Genome of the Zebra Mussel, Dreissena polymorpha: A Resource for Invasive Species Research.</title>
        <authorList>
            <person name="McCartney M.A."/>
            <person name="Auch B."/>
            <person name="Kono T."/>
            <person name="Mallez S."/>
            <person name="Zhang Y."/>
            <person name="Obille A."/>
            <person name="Becker A."/>
            <person name="Abrahante J.E."/>
            <person name="Garbe J."/>
            <person name="Badalamenti J.P."/>
            <person name="Herman A."/>
            <person name="Mangelson H."/>
            <person name="Liachko I."/>
            <person name="Sullivan S."/>
            <person name="Sone E.D."/>
            <person name="Koren S."/>
            <person name="Silverstein K.A.T."/>
            <person name="Beckman K.B."/>
            <person name="Gohl D.M."/>
        </authorList>
    </citation>
    <scope>NUCLEOTIDE SEQUENCE</scope>
    <source>
        <strain evidence="2">Duluth1</strain>
        <tissue evidence="2">Whole animal</tissue>
    </source>
</reference>
<protein>
    <recommendedName>
        <fullName evidence="1">B30.2/SPRY domain-containing protein</fullName>
    </recommendedName>
</protein>
<dbReference type="Gene3D" id="2.60.120.920">
    <property type="match status" value="1"/>
</dbReference>
<accession>A0A9D3YZ24</accession>
<dbReference type="OrthoDB" id="25503at2759"/>
<dbReference type="InterPro" id="IPR003877">
    <property type="entry name" value="SPRY_dom"/>
</dbReference>
<dbReference type="PROSITE" id="PS50188">
    <property type="entry name" value="B302_SPRY"/>
    <property type="match status" value="1"/>
</dbReference>
<sequence length="325" mass="36831">MSRKRPWALTDFAYNSKGYERADTDLGTGPRDQSWKVRHERINMDVDHLSFVSNDKNWPGLYVAGKPLSPENYYFAIEIVHNGLNSEIGIGLVPHKYPLNVLPGWKEFSVGYHADDGYLYVGEGTGRSFGAKCNLGDRMGCGIQFTKSEGERRQMFFTRNGKRVGTVFVPNPPGGLYPAVGMKSDGEKVRLILDSADWQYDLKWILDPMVASMQTYGGIAFWQVLEDVKRNQCKQIVLTALGLNTRKEVQDSYDQADNMLQYKGDVSTSNGRVQFLTRALELAKQGKTKWIVHTTVKRNGVEIPVGKQLKDKYTDQILTEVKRKF</sequence>
<feature type="domain" description="B30.2/SPRY" evidence="1">
    <location>
        <begin position="11"/>
        <end position="198"/>
    </location>
</feature>
<dbReference type="InterPro" id="IPR043136">
    <property type="entry name" value="B30.2/SPRY_sf"/>
</dbReference>